<evidence type="ECO:0000313" key="2">
    <source>
        <dbReference type="Proteomes" id="UP000887574"/>
    </source>
</evidence>
<proteinExistence type="predicted"/>
<reference evidence="3" key="1">
    <citation type="submission" date="2022-11" db="UniProtKB">
        <authorList>
            <consortium name="WormBaseParasite"/>
        </authorList>
    </citation>
    <scope>IDENTIFICATION</scope>
</reference>
<dbReference type="PANTHER" id="PTHR19303">
    <property type="entry name" value="TRANSPOSON"/>
    <property type="match status" value="1"/>
</dbReference>
<dbReference type="InterPro" id="IPR050863">
    <property type="entry name" value="CenT-Element_Derived"/>
</dbReference>
<dbReference type="InterPro" id="IPR004875">
    <property type="entry name" value="DDE_SF_endonuclease_dom"/>
</dbReference>
<dbReference type="Pfam" id="PF03184">
    <property type="entry name" value="DDE_1"/>
    <property type="match status" value="1"/>
</dbReference>
<protein>
    <submittedName>
        <fullName evidence="3">DDE-1 domain-containing protein</fullName>
    </submittedName>
</protein>
<evidence type="ECO:0000313" key="3">
    <source>
        <dbReference type="WBParaSite" id="jg3540"/>
    </source>
</evidence>
<dbReference type="GO" id="GO:0005634">
    <property type="term" value="C:nucleus"/>
    <property type="evidence" value="ECO:0007669"/>
    <property type="project" value="TreeGrafter"/>
</dbReference>
<name>A0A915E739_9BILA</name>
<sequence length="102" mass="11701">MTKARIILRRLDEQGKEVPLSYKANRKAWMTADLFEEWLKQWDRKLKRDGRKILLVLDNFSGHTKIPLDQITLLFLPPNTTAASQPFNSANRICGGCGCNVQ</sequence>
<evidence type="ECO:0000259" key="1">
    <source>
        <dbReference type="Pfam" id="PF03184"/>
    </source>
</evidence>
<organism evidence="2 3">
    <name type="scientific">Ditylenchus dipsaci</name>
    <dbReference type="NCBI Taxonomy" id="166011"/>
    <lineage>
        <taxon>Eukaryota</taxon>
        <taxon>Metazoa</taxon>
        <taxon>Ecdysozoa</taxon>
        <taxon>Nematoda</taxon>
        <taxon>Chromadorea</taxon>
        <taxon>Rhabditida</taxon>
        <taxon>Tylenchina</taxon>
        <taxon>Tylenchomorpha</taxon>
        <taxon>Sphaerularioidea</taxon>
        <taxon>Anguinidae</taxon>
        <taxon>Anguininae</taxon>
        <taxon>Ditylenchus</taxon>
    </lineage>
</organism>
<accession>A0A915E739</accession>
<dbReference type="WBParaSite" id="jg3540">
    <property type="protein sequence ID" value="jg3540"/>
    <property type="gene ID" value="jg3540"/>
</dbReference>
<dbReference type="PANTHER" id="PTHR19303:SF73">
    <property type="entry name" value="PROTEIN PDC2"/>
    <property type="match status" value="1"/>
</dbReference>
<dbReference type="Proteomes" id="UP000887574">
    <property type="component" value="Unplaced"/>
</dbReference>
<dbReference type="AlphaFoldDB" id="A0A915E739"/>
<dbReference type="GO" id="GO:0003677">
    <property type="term" value="F:DNA binding"/>
    <property type="evidence" value="ECO:0007669"/>
    <property type="project" value="TreeGrafter"/>
</dbReference>
<keyword evidence="2" id="KW-1185">Reference proteome</keyword>
<feature type="domain" description="DDE-1" evidence="1">
    <location>
        <begin position="13"/>
        <end position="88"/>
    </location>
</feature>